<dbReference type="InterPro" id="IPR018357">
    <property type="entry name" value="Hexapep_transf_CS"/>
</dbReference>
<dbReference type="Gene3D" id="2.160.10.10">
    <property type="entry name" value="Hexapeptide repeat proteins"/>
    <property type="match status" value="1"/>
</dbReference>
<dbReference type="InterPro" id="IPR001451">
    <property type="entry name" value="Hexapep"/>
</dbReference>
<dbReference type="GO" id="GO:0071555">
    <property type="term" value="P:cell wall organization"/>
    <property type="evidence" value="ECO:0007669"/>
    <property type="project" value="UniProtKB-KW"/>
</dbReference>
<evidence type="ECO:0000256" key="2">
    <source>
        <dbReference type="ARBA" id="ARBA00007707"/>
    </source>
</evidence>
<dbReference type="InterPro" id="IPR038009">
    <property type="entry name" value="GlmU_C_LbH"/>
</dbReference>
<dbReference type="InterPro" id="IPR029044">
    <property type="entry name" value="Nucleotide-diphossugar_trans"/>
</dbReference>
<feature type="binding site" evidence="18">
    <location>
        <position position="425"/>
    </location>
    <ligand>
        <name>acetyl-CoA</name>
        <dbReference type="ChEBI" id="CHEBI:57288"/>
    </ligand>
</feature>
<dbReference type="GO" id="GO:0000902">
    <property type="term" value="P:cell morphogenesis"/>
    <property type="evidence" value="ECO:0007669"/>
    <property type="project" value="UniProtKB-UniRule"/>
</dbReference>
<comment type="pathway">
    <text evidence="18">Nucleotide-sugar biosynthesis; UDP-N-acetyl-alpha-D-glucosamine biosynthesis; N-acetyl-alpha-D-glucosamine 1-phosphate from alpha-D-glucosamine 6-phosphate (route II): step 2/2.</text>
</comment>
<dbReference type="UniPathway" id="UPA00113">
    <property type="reaction ID" value="UER00532"/>
</dbReference>
<keyword evidence="13 18" id="KW-0012">Acyltransferase</keyword>
<dbReference type="GO" id="GO:0003977">
    <property type="term" value="F:UDP-N-acetylglucosamine diphosphorylase activity"/>
    <property type="evidence" value="ECO:0007669"/>
    <property type="project" value="UniProtKB-UniRule"/>
</dbReference>
<dbReference type="AlphaFoldDB" id="A0A068NXA6"/>
<dbReference type="Proteomes" id="UP000027982">
    <property type="component" value="Chromosome"/>
</dbReference>
<protein>
    <recommendedName>
        <fullName evidence="18">Bifunctional protein GlmU</fullName>
    </recommendedName>
    <domain>
        <recommendedName>
            <fullName evidence="18">UDP-N-acetylglucosamine pyrophosphorylase</fullName>
            <ecNumber evidence="18">2.7.7.23</ecNumber>
        </recommendedName>
        <alternativeName>
            <fullName evidence="18">N-acetylglucosamine-1-phosphate uridyltransferase</fullName>
        </alternativeName>
    </domain>
    <domain>
        <recommendedName>
            <fullName evidence="18">Glucosamine-1-phosphate N-acetyltransferase</fullName>
            <ecNumber evidence="18">2.3.1.157</ecNumber>
        </recommendedName>
    </domain>
</protein>
<dbReference type="SUPFAM" id="SSF53448">
    <property type="entry name" value="Nucleotide-diphospho-sugar transferases"/>
    <property type="match status" value="1"/>
</dbReference>
<evidence type="ECO:0000256" key="14">
    <source>
        <dbReference type="ARBA" id="ARBA00023316"/>
    </source>
</evidence>
<dbReference type="GO" id="GO:0019134">
    <property type="term" value="F:glucosamine-1-phosphate N-acetyltransferase activity"/>
    <property type="evidence" value="ECO:0007669"/>
    <property type="project" value="UniProtKB-UniRule"/>
</dbReference>
<dbReference type="OrthoDB" id="9775031at2"/>
<keyword evidence="4 18" id="KW-0963">Cytoplasm</keyword>
<organism evidence="20 21">
    <name type="scientific">Fimbriimonas ginsengisoli Gsoil 348</name>
    <dbReference type="NCBI Taxonomy" id="661478"/>
    <lineage>
        <taxon>Bacteria</taxon>
        <taxon>Bacillati</taxon>
        <taxon>Armatimonadota</taxon>
        <taxon>Fimbriimonadia</taxon>
        <taxon>Fimbriimonadales</taxon>
        <taxon>Fimbriimonadaceae</taxon>
        <taxon>Fimbriimonas</taxon>
    </lineage>
</organism>
<dbReference type="InterPro" id="IPR011004">
    <property type="entry name" value="Trimer_LpxA-like_sf"/>
</dbReference>
<evidence type="ECO:0000313" key="21">
    <source>
        <dbReference type="Proteomes" id="UP000027982"/>
    </source>
</evidence>
<dbReference type="NCBIfam" id="NF010934">
    <property type="entry name" value="PRK14354.1"/>
    <property type="match status" value="1"/>
</dbReference>
<dbReference type="UniPathway" id="UPA00973"/>
<dbReference type="CDD" id="cd03353">
    <property type="entry name" value="LbH_GlmU_C"/>
    <property type="match status" value="1"/>
</dbReference>
<dbReference type="InterPro" id="IPR050065">
    <property type="entry name" value="GlmU-like"/>
</dbReference>
<dbReference type="RefSeq" id="WP_025228089.1">
    <property type="nucleotide sequence ID" value="NZ_CP007139.1"/>
</dbReference>
<dbReference type="PROSITE" id="PS00101">
    <property type="entry name" value="HEXAPEP_TRANSFERASES"/>
    <property type="match status" value="1"/>
</dbReference>
<evidence type="ECO:0000256" key="17">
    <source>
        <dbReference type="ARBA" id="ARBA00049628"/>
    </source>
</evidence>
<dbReference type="GO" id="GO:0009252">
    <property type="term" value="P:peptidoglycan biosynthetic process"/>
    <property type="evidence" value="ECO:0007669"/>
    <property type="project" value="UniProtKB-UniRule"/>
</dbReference>
<dbReference type="STRING" id="661478.OP10G_4673"/>
<keyword evidence="11 18" id="KW-0573">Peptidoglycan synthesis</keyword>
<comment type="function">
    <text evidence="17 18">Catalyzes the last two sequential reactions in the de novo biosynthetic pathway for UDP-N-acetylglucosamine (UDP-GlcNAc). The C-terminal domain catalyzes the transfer of acetyl group from acetyl coenzyme A to glucosamine-1-phosphate (GlcN-1-P) to produce N-acetylglucosamine-1-phosphate (GlcNAc-1-P), which is converted into UDP-GlcNAc by the transfer of uridine 5-monophosphate (from uridine 5-triphosphate), a reaction catalyzed by the N-terminal domain.</text>
</comment>
<comment type="subunit">
    <text evidence="18">Homotrimer.</text>
</comment>
<comment type="similarity">
    <text evidence="2 18">In the C-terminal section; belongs to the transferase hexapeptide repeat family.</text>
</comment>
<feature type="binding site" evidence="18">
    <location>
        <begin position="388"/>
        <end position="389"/>
    </location>
    <ligand>
        <name>acetyl-CoA</name>
        <dbReference type="ChEBI" id="CHEBI:57288"/>
    </ligand>
</feature>
<evidence type="ECO:0000256" key="9">
    <source>
        <dbReference type="ARBA" id="ARBA00022842"/>
    </source>
</evidence>
<feature type="binding site" evidence="18">
    <location>
        <position position="25"/>
    </location>
    <ligand>
        <name>UDP-N-acetyl-alpha-D-glucosamine</name>
        <dbReference type="ChEBI" id="CHEBI:57705"/>
    </ligand>
</feature>
<feature type="binding site" evidence="18">
    <location>
        <position position="75"/>
    </location>
    <ligand>
        <name>UDP-N-acetyl-alpha-D-glucosamine</name>
        <dbReference type="ChEBI" id="CHEBI:57705"/>
    </ligand>
</feature>
<feature type="binding site" evidence="18">
    <location>
        <position position="368"/>
    </location>
    <ligand>
        <name>UDP-N-acetyl-alpha-D-glucosamine</name>
        <dbReference type="ChEBI" id="CHEBI:57705"/>
    </ligand>
</feature>
<evidence type="ECO:0000256" key="1">
    <source>
        <dbReference type="ARBA" id="ARBA00004496"/>
    </source>
</evidence>
<evidence type="ECO:0000256" key="15">
    <source>
        <dbReference type="ARBA" id="ARBA00048247"/>
    </source>
</evidence>
<feature type="binding site" evidence="18">
    <location>
        <position position="157"/>
    </location>
    <ligand>
        <name>UDP-N-acetyl-alpha-D-glucosamine</name>
        <dbReference type="ChEBI" id="CHEBI:57705"/>
    </ligand>
</feature>
<keyword evidence="6 18" id="KW-0548">Nucleotidyltransferase</keyword>
<feature type="region of interest" description="N-acetyltransferase" evidence="18">
    <location>
        <begin position="254"/>
        <end position="466"/>
    </location>
</feature>
<evidence type="ECO:0000256" key="8">
    <source>
        <dbReference type="ARBA" id="ARBA00022737"/>
    </source>
</evidence>
<evidence type="ECO:0000256" key="13">
    <source>
        <dbReference type="ARBA" id="ARBA00023315"/>
    </source>
</evidence>
<feature type="binding site" evidence="18">
    <location>
        <position position="172"/>
    </location>
    <ligand>
        <name>UDP-N-acetyl-alpha-D-glucosamine</name>
        <dbReference type="ChEBI" id="CHEBI:57705"/>
    </ligand>
</feature>
<dbReference type="Pfam" id="PF12804">
    <property type="entry name" value="NTP_transf_3"/>
    <property type="match status" value="1"/>
</dbReference>
<feature type="binding site" evidence="18">
    <location>
        <position position="379"/>
    </location>
    <ligand>
        <name>UDP-N-acetyl-alpha-D-glucosamine</name>
        <dbReference type="ChEBI" id="CHEBI:57705"/>
    </ligand>
</feature>
<feature type="binding site" evidence="18">
    <location>
        <position position="142"/>
    </location>
    <ligand>
        <name>UDP-N-acetyl-alpha-D-glucosamine</name>
        <dbReference type="ChEBI" id="CHEBI:57705"/>
    </ligand>
</feature>
<keyword evidence="9 18" id="KW-0460">Magnesium</keyword>
<feature type="binding site" evidence="18">
    <location>
        <position position="382"/>
    </location>
    <ligand>
        <name>acetyl-CoA</name>
        <dbReference type="ChEBI" id="CHEBI:57288"/>
    </ligand>
</feature>
<reference evidence="20 21" key="1">
    <citation type="journal article" date="2014" name="PLoS ONE">
        <title>The first complete genome sequence of the class fimbriimonadia in the phylum armatimonadetes.</title>
        <authorList>
            <person name="Hu Z.Y."/>
            <person name="Wang Y.Z."/>
            <person name="Im W.T."/>
            <person name="Wang S.Y."/>
            <person name="Zhao G.P."/>
            <person name="Zheng H.J."/>
            <person name="Quan Z.X."/>
        </authorList>
    </citation>
    <scope>NUCLEOTIDE SEQUENCE [LARGE SCALE GENOMIC DNA]</scope>
    <source>
        <strain evidence="20">Gsoil 348</strain>
    </source>
</reference>
<feature type="binding site" evidence="18">
    <location>
        <position position="230"/>
    </location>
    <ligand>
        <name>UDP-N-acetyl-alpha-D-glucosamine</name>
        <dbReference type="ChEBI" id="CHEBI:57705"/>
    </ligand>
</feature>
<feature type="binding site" evidence="18">
    <location>
        <position position="442"/>
    </location>
    <ligand>
        <name>acetyl-CoA</name>
        <dbReference type="ChEBI" id="CHEBI:57288"/>
    </ligand>
</feature>
<feature type="active site" description="Proton acceptor" evidence="18">
    <location>
        <position position="365"/>
    </location>
</feature>
<dbReference type="GO" id="GO:0016020">
    <property type="term" value="C:membrane"/>
    <property type="evidence" value="ECO:0007669"/>
    <property type="project" value="GOC"/>
</dbReference>
<evidence type="ECO:0000256" key="11">
    <source>
        <dbReference type="ARBA" id="ARBA00022984"/>
    </source>
</evidence>
<keyword evidence="14 18" id="KW-0961">Cell wall biogenesis/degradation</keyword>
<dbReference type="HOGENOM" id="CLU_029499_15_2_0"/>
<dbReference type="GO" id="GO:0005737">
    <property type="term" value="C:cytoplasm"/>
    <property type="evidence" value="ECO:0007669"/>
    <property type="project" value="UniProtKB-SubCell"/>
</dbReference>
<feature type="binding site" evidence="18">
    <location>
        <begin position="80"/>
        <end position="81"/>
    </location>
    <ligand>
        <name>UDP-N-acetyl-alpha-D-glucosamine</name>
        <dbReference type="ChEBI" id="CHEBI:57705"/>
    </ligand>
</feature>
<evidence type="ECO:0000256" key="12">
    <source>
        <dbReference type="ARBA" id="ARBA00023268"/>
    </source>
</evidence>
<dbReference type="Gene3D" id="3.90.550.10">
    <property type="entry name" value="Spore Coat Polysaccharide Biosynthesis Protein SpsA, Chain A"/>
    <property type="match status" value="1"/>
</dbReference>
<dbReference type="PANTHER" id="PTHR43584">
    <property type="entry name" value="NUCLEOTIDYL TRANSFERASE"/>
    <property type="match status" value="1"/>
</dbReference>
<evidence type="ECO:0000259" key="19">
    <source>
        <dbReference type="Pfam" id="PF12804"/>
    </source>
</evidence>
<evidence type="ECO:0000313" key="20">
    <source>
        <dbReference type="EMBL" id="AIE88041.1"/>
    </source>
</evidence>
<keyword evidence="12 18" id="KW-0511">Multifunctional enzyme</keyword>
<dbReference type="NCBIfam" id="TIGR01173">
    <property type="entry name" value="glmU"/>
    <property type="match status" value="1"/>
</dbReference>
<dbReference type="EC" id="2.7.7.23" evidence="18"/>
<accession>A0A068NXA6</accession>
<evidence type="ECO:0000256" key="16">
    <source>
        <dbReference type="ARBA" id="ARBA00048493"/>
    </source>
</evidence>
<dbReference type="InterPro" id="IPR025877">
    <property type="entry name" value="MobA-like_NTP_Trfase"/>
</dbReference>
<sequence>MQSSSVAGIILAAGKGTRMKSDLPKGLHRVCGLPMVEHVGRAIRASGVSRPIVVIGHGGEAMKAELGDGYDYVWQREQLGTGHAALMASEALAGYEGPVIVASGDTPMLQADTFDELIKAHQTAGAVATLATSLVDNPHGYGRIVRGDEGEFLKIVEQKDTNDEQNALREVNAALYIFDSKTLFRILPTLKNSNAQGEYYLTDVLETVVAEGGKVVAKIFDNPDILAGVNDRWQLAQLDREMRLRVIKQHAINGVTFLDLDSVSIGVDVTIGLDTVIEPQTILVGNTSIGAGCRIGPFTRIEDSRIGDKSSIVASYLDTAVVGSSVWVGPWAHLRPKSNIGDGTKIGNFVEIKNATLAPGAKVNHLSYVGDATVGARSNIGAGTITCNYDGFSKSQTIIGADAFVGSNSTLVAPVSIGNGAFVAAGSVITNEVPADAMAFGRARQENKEGRAAQWRKLKSELKQGK</sequence>
<dbReference type="SUPFAM" id="SSF51161">
    <property type="entry name" value="Trimeric LpxA-like enzymes"/>
    <property type="match status" value="1"/>
</dbReference>
<keyword evidence="21" id="KW-1185">Reference proteome</keyword>
<dbReference type="GO" id="GO:0000287">
    <property type="term" value="F:magnesium ion binding"/>
    <property type="evidence" value="ECO:0007669"/>
    <property type="project" value="UniProtKB-UniRule"/>
</dbReference>
<dbReference type="eggNOG" id="COG1207">
    <property type="taxonomic scope" value="Bacteria"/>
</dbReference>
<feature type="binding site" evidence="18">
    <location>
        <position position="407"/>
    </location>
    <ligand>
        <name>acetyl-CoA</name>
        <dbReference type="ChEBI" id="CHEBI:57288"/>
    </ligand>
</feature>
<feature type="binding site" evidence="18">
    <location>
        <position position="230"/>
    </location>
    <ligand>
        <name>Mg(2+)</name>
        <dbReference type="ChEBI" id="CHEBI:18420"/>
    </ligand>
</feature>
<dbReference type="KEGG" id="fgi:OP10G_4673"/>
<comment type="pathway">
    <text evidence="18">Bacterial outer membrane biogenesis; LPS lipid A biosynthesis.</text>
</comment>
<keyword evidence="5 18" id="KW-0808">Transferase</keyword>
<dbReference type="HAMAP" id="MF_01631">
    <property type="entry name" value="GlmU"/>
    <property type="match status" value="1"/>
</dbReference>
<evidence type="ECO:0000256" key="6">
    <source>
        <dbReference type="ARBA" id="ARBA00022695"/>
    </source>
</evidence>
<evidence type="ECO:0000256" key="3">
    <source>
        <dbReference type="ARBA" id="ARBA00007947"/>
    </source>
</evidence>
<dbReference type="PANTHER" id="PTHR43584:SF3">
    <property type="entry name" value="BIFUNCTIONAL PROTEIN GLMU"/>
    <property type="match status" value="1"/>
</dbReference>
<evidence type="ECO:0000256" key="10">
    <source>
        <dbReference type="ARBA" id="ARBA00022960"/>
    </source>
</evidence>
<feature type="region of interest" description="Linker" evidence="18">
    <location>
        <begin position="233"/>
        <end position="253"/>
    </location>
</feature>
<evidence type="ECO:0000256" key="7">
    <source>
        <dbReference type="ARBA" id="ARBA00022723"/>
    </source>
</evidence>
<feature type="binding site" evidence="18">
    <location>
        <begin position="11"/>
        <end position="14"/>
    </location>
    <ligand>
        <name>UDP-N-acetyl-alpha-D-glucosamine</name>
        <dbReference type="ChEBI" id="CHEBI:57705"/>
    </ligand>
</feature>
<dbReference type="EMBL" id="CP007139">
    <property type="protein sequence ID" value="AIE88041.1"/>
    <property type="molecule type" value="Genomic_DNA"/>
</dbReference>
<feature type="binding site" evidence="18">
    <location>
        <begin position="103"/>
        <end position="105"/>
    </location>
    <ligand>
        <name>UDP-N-acetyl-alpha-D-glucosamine</name>
        <dbReference type="ChEBI" id="CHEBI:57705"/>
    </ligand>
</feature>
<feature type="region of interest" description="Pyrophosphorylase" evidence="18">
    <location>
        <begin position="1"/>
        <end position="232"/>
    </location>
</feature>
<keyword evidence="7 18" id="KW-0479">Metal-binding</keyword>
<comment type="catalytic activity">
    <reaction evidence="16 18">
        <text>N-acetyl-alpha-D-glucosamine 1-phosphate + UTP + H(+) = UDP-N-acetyl-alpha-D-glucosamine + diphosphate</text>
        <dbReference type="Rhea" id="RHEA:13509"/>
        <dbReference type="ChEBI" id="CHEBI:15378"/>
        <dbReference type="ChEBI" id="CHEBI:33019"/>
        <dbReference type="ChEBI" id="CHEBI:46398"/>
        <dbReference type="ChEBI" id="CHEBI:57705"/>
        <dbReference type="ChEBI" id="CHEBI:57776"/>
        <dbReference type="EC" id="2.7.7.23"/>
    </reaction>
</comment>
<dbReference type="CDD" id="cd02540">
    <property type="entry name" value="GT2_GlmU_N_bac"/>
    <property type="match status" value="1"/>
</dbReference>
<dbReference type="GO" id="GO:0006048">
    <property type="term" value="P:UDP-N-acetylglucosamine biosynthetic process"/>
    <property type="evidence" value="ECO:0007669"/>
    <property type="project" value="UniProtKB-UniPathway"/>
</dbReference>
<dbReference type="Pfam" id="PF14602">
    <property type="entry name" value="Hexapep_2"/>
    <property type="match status" value="1"/>
</dbReference>
<keyword evidence="10 18" id="KW-0133">Cell shape</keyword>
<comment type="catalytic activity">
    <reaction evidence="15 18">
        <text>alpha-D-glucosamine 1-phosphate + acetyl-CoA = N-acetyl-alpha-D-glucosamine 1-phosphate + CoA + H(+)</text>
        <dbReference type="Rhea" id="RHEA:13725"/>
        <dbReference type="ChEBI" id="CHEBI:15378"/>
        <dbReference type="ChEBI" id="CHEBI:57287"/>
        <dbReference type="ChEBI" id="CHEBI:57288"/>
        <dbReference type="ChEBI" id="CHEBI:57776"/>
        <dbReference type="ChEBI" id="CHEBI:58516"/>
        <dbReference type="EC" id="2.3.1.157"/>
    </reaction>
</comment>
<feature type="binding site" evidence="18">
    <location>
        <position position="353"/>
    </location>
    <ligand>
        <name>UDP-N-acetyl-alpha-D-glucosamine</name>
        <dbReference type="ChEBI" id="CHEBI:57705"/>
    </ligand>
</feature>
<feature type="binding site" evidence="18">
    <location>
        <position position="335"/>
    </location>
    <ligand>
        <name>UDP-N-acetyl-alpha-D-glucosamine</name>
        <dbReference type="ChEBI" id="CHEBI:57705"/>
    </ligand>
</feature>
<dbReference type="InterPro" id="IPR005882">
    <property type="entry name" value="Bifunctional_GlmU"/>
</dbReference>
<name>A0A068NXA6_FIMGI</name>
<dbReference type="GO" id="GO:0009245">
    <property type="term" value="P:lipid A biosynthetic process"/>
    <property type="evidence" value="ECO:0007669"/>
    <property type="project" value="UniProtKB-UniRule"/>
</dbReference>
<dbReference type="Pfam" id="PF00132">
    <property type="entry name" value="Hexapep"/>
    <property type="match status" value="1"/>
</dbReference>
<evidence type="ECO:0000256" key="4">
    <source>
        <dbReference type="ARBA" id="ARBA00022490"/>
    </source>
</evidence>
<dbReference type="GO" id="GO:0008360">
    <property type="term" value="P:regulation of cell shape"/>
    <property type="evidence" value="ECO:0007669"/>
    <property type="project" value="UniProtKB-KW"/>
</dbReference>
<gene>
    <name evidence="18" type="primary">glmU</name>
    <name evidence="20" type="ORF">OP10G_4673</name>
</gene>
<feature type="domain" description="MobA-like NTP transferase" evidence="19">
    <location>
        <begin position="8"/>
        <end position="131"/>
    </location>
</feature>
<dbReference type="EC" id="2.3.1.157" evidence="18"/>
<keyword evidence="8 18" id="KW-0677">Repeat</keyword>
<feature type="binding site" evidence="18">
    <location>
        <position position="105"/>
    </location>
    <ligand>
        <name>Mg(2+)</name>
        <dbReference type="ChEBI" id="CHEBI:18420"/>
    </ligand>
</feature>
<comment type="pathway">
    <text evidence="18">Nucleotide-sugar biosynthesis; UDP-N-acetyl-alpha-D-glucosamine biosynthesis; UDP-N-acetyl-alpha-D-glucosamine from N-acetyl-alpha-D-glucosamine 1-phosphate: step 1/1.</text>
</comment>
<comment type="subcellular location">
    <subcellularLocation>
        <location evidence="1 18">Cytoplasm</location>
    </subcellularLocation>
</comment>
<proteinExistence type="inferred from homology"/>
<evidence type="ECO:0000256" key="5">
    <source>
        <dbReference type="ARBA" id="ARBA00022679"/>
    </source>
</evidence>
<evidence type="ECO:0000256" key="18">
    <source>
        <dbReference type="HAMAP-Rule" id="MF_01631"/>
    </source>
</evidence>
<comment type="cofactor">
    <cofactor evidence="18">
        <name>Mg(2+)</name>
        <dbReference type="ChEBI" id="CHEBI:18420"/>
    </cofactor>
    <text evidence="18">Binds 1 Mg(2+) ion per subunit.</text>
</comment>
<comment type="similarity">
    <text evidence="3 18">In the N-terminal section; belongs to the N-acetylglucosamine-1-phosphate uridyltransferase family.</text>
</comment>